<gene>
    <name evidence="3" type="ORF">Ari01nite_98610</name>
</gene>
<proteinExistence type="predicted"/>
<dbReference type="AlphaFoldDB" id="A0A919MWE2"/>
<keyword evidence="4" id="KW-1185">Reference proteome</keyword>
<reference evidence="3" key="1">
    <citation type="submission" date="2021-01" db="EMBL/GenBank/DDBJ databases">
        <title>Whole genome shotgun sequence of Actinoplanes rishiriensis NBRC 108556.</title>
        <authorList>
            <person name="Komaki H."/>
            <person name="Tamura T."/>
        </authorList>
    </citation>
    <scope>NUCLEOTIDE SEQUENCE</scope>
    <source>
        <strain evidence="3">NBRC 108556</strain>
    </source>
</reference>
<accession>A0A919MWE2</accession>
<evidence type="ECO:0000313" key="4">
    <source>
        <dbReference type="Proteomes" id="UP000636960"/>
    </source>
</evidence>
<organism evidence="3 4">
    <name type="scientific">Paractinoplanes rishiriensis</name>
    <dbReference type="NCBI Taxonomy" id="1050105"/>
    <lineage>
        <taxon>Bacteria</taxon>
        <taxon>Bacillati</taxon>
        <taxon>Actinomycetota</taxon>
        <taxon>Actinomycetes</taxon>
        <taxon>Micromonosporales</taxon>
        <taxon>Micromonosporaceae</taxon>
        <taxon>Paractinoplanes</taxon>
    </lineage>
</organism>
<dbReference type="EMBL" id="BOMV01000134">
    <property type="protein sequence ID" value="GIF02397.1"/>
    <property type="molecule type" value="Genomic_DNA"/>
</dbReference>
<dbReference type="Proteomes" id="UP000636960">
    <property type="component" value="Unassembled WGS sequence"/>
</dbReference>
<feature type="transmembrane region" description="Helical" evidence="2">
    <location>
        <begin position="108"/>
        <end position="128"/>
    </location>
</feature>
<feature type="transmembrane region" description="Helical" evidence="2">
    <location>
        <begin position="34"/>
        <end position="56"/>
    </location>
</feature>
<name>A0A919MWE2_9ACTN</name>
<protein>
    <submittedName>
        <fullName evidence="3">Uncharacterized protein</fullName>
    </submittedName>
</protein>
<sequence length="373" mass="40006">MTHTAWRSVGAAGAVVLSAGTGLATNILTERPTLGVAAMLIVLVIAGVVLAMATTITRRRDDTRLETAAPQMRPPTPPPGGHVQYANVTGGRANQAGGDIRTGMPAGYVVLCLLIVATLSFAVFIVAVKFGPDALPGSDSRQQDGAEKQPSGPPLITTVTRVDNLCNRYAFARGNSNASTFIASHSWPKDLNATVRNVFAAGGYARDELTIRFVLQSRLPEAVTVTDVRLVEIQHAAPTQGADLTYETCGGEPTSRLIIPINGPNRGPFRTGEGGSRTSEHFFDAETINVAPGKKASVILGVEFFDEKWTVGSYTFRVEIAYEVDGRTATKMIDNFGEPFRLTRQACKPDTDTRTDTGETQRPLRKFPGVDWC</sequence>
<evidence type="ECO:0000256" key="2">
    <source>
        <dbReference type="SAM" id="Phobius"/>
    </source>
</evidence>
<evidence type="ECO:0000256" key="1">
    <source>
        <dbReference type="SAM" id="MobiDB-lite"/>
    </source>
</evidence>
<keyword evidence="2" id="KW-0472">Membrane</keyword>
<keyword evidence="2" id="KW-1133">Transmembrane helix</keyword>
<comment type="caution">
    <text evidence="3">The sequence shown here is derived from an EMBL/GenBank/DDBJ whole genome shotgun (WGS) entry which is preliminary data.</text>
</comment>
<feature type="region of interest" description="Disordered" evidence="1">
    <location>
        <begin position="61"/>
        <end position="81"/>
    </location>
</feature>
<keyword evidence="2" id="KW-0812">Transmembrane</keyword>
<evidence type="ECO:0000313" key="3">
    <source>
        <dbReference type="EMBL" id="GIF02397.1"/>
    </source>
</evidence>